<dbReference type="AlphaFoldDB" id="A0A4V1IQT4"/>
<keyword evidence="4" id="KW-1185">Reference proteome</keyword>
<feature type="region of interest" description="Disordered" evidence="2">
    <location>
        <begin position="336"/>
        <end position="435"/>
    </location>
</feature>
<dbReference type="Proteomes" id="UP000269721">
    <property type="component" value="Unassembled WGS sequence"/>
</dbReference>
<organism evidence="3 4">
    <name type="scientific">Blyttiomyces helicus</name>
    <dbReference type="NCBI Taxonomy" id="388810"/>
    <lineage>
        <taxon>Eukaryota</taxon>
        <taxon>Fungi</taxon>
        <taxon>Fungi incertae sedis</taxon>
        <taxon>Chytridiomycota</taxon>
        <taxon>Chytridiomycota incertae sedis</taxon>
        <taxon>Chytridiomycetes</taxon>
        <taxon>Chytridiomycetes incertae sedis</taxon>
        <taxon>Blyttiomyces</taxon>
    </lineage>
</organism>
<evidence type="ECO:0000256" key="2">
    <source>
        <dbReference type="SAM" id="MobiDB-lite"/>
    </source>
</evidence>
<feature type="compositionally biased region" description="Low complexity" evidence="2">
    <location>
        <begin position="392"/>
        <end position="404"/>
    </location>
</feature>
<feature type="compositionally biased region" description="Pro residues" evidence="2">
    <location>
        <begin position="405"/>
        <end position="415"/>
    </location>
</feature>
<feature type="compositionally biased region" description="Low complexity" evidence="2">
    <location>
        <begin position="258"/>
        <end position="273"/>
    </location>
</feature>
<evidence type="ECO:0000256" key="1">
    <source>
        <dbReference type="SAM" id="Coils"/>
    </source>
</evidence>
<feature type="compositionally biased region" description="Basic and acidic residues" evidence="2">
    <location>
        <begin position="81"/>
        <end position="92"/>
    </location>
</feature>
<reference evidence="4" key="1">
    <citation type="journal article" date="2018" name="Nat. Microbiol.">
        <title>Leveraging single-cell genomics to expand the fungal tree of life.</title>
        <authorList>
            <person name="Ahrendt S.R."/>
            <person name="Quandt C.A."/>
            <person name="Ciobanu D."/>
            <person name="Clum A."/>
            <person name="Salamov A."/>
            <person name="Andreopoulos B."/>
            <person name="Cheng J.F."/>
            <person name="Woyke T."/>
            <person name="Pelin A."/>
            <person name="Henrissat B."/>
            <person name="Reynolds N.K."/>
            <person name="Benny G.L."/>
            <person name="Smith M.E."/>
            <person name="James T.Y."/>
            <person name="Grigoriev I.V."/>
        </authorList>
    </citation>
    <scope>NUCLEOTIDE SEQUENCE [LARGE SCALE GENOMIC DNA]</scope>
</reference>
<gene>
    <name evidence="3" type="ORF">BDK51DRAFT_45853</name>
</gene>
<feature type="region of interest" description="Disordered" evidence="2">
    <location>
        <begin position="255"/>
        <end position="275"/>
    </location>
</feature>
<protein>
    <submittedName>
        <fullName evidence="3">Uncharacterized protein</fullName>
    </submittedName>
</protein>
<dbReference type="EMBL" id="KZ997253">
    <property type="protein sequence ID" value="RKO87667.1"/>
    <property type="molecule type" value="Genomic_DNA"/>
</dbReference>
<keyword evidence="1" id="KW-0175">Coiled coil</keyword>
<evidence type="ECO:0000313" key="4">
    <source>
        <dbReference type="Proteomes" id="UP000269721"/>
    </source>
</evidence>
<sequence length="435" mass="47033">MAGVFLDWRVPGLRRSRAGSRQALFNFFALPTLITSPPLFYGPPPSLQRHLWTELCRENCPSGRITQLGGTGSDRTGGRRRPGEEGREDPRCRPPKALRQRVAGWHAYGNGRGALRTRQMRRHESCQACQNMFADTRQASAFFPVLRNLAKVCVEYRKQFQVAVSFLGAGPQGSPDIPAEREIVEELKRKLKEAEEGHEALAREIAAKDLITLLDYNYNEGARNQLENATPAADYASAPSAQLAVPPMCTPYPHPHLLPEAPSPAASSSHHPPQGACLHNGSRVCGRRILSYNASADGAGGAAALLKVGNCADAGGAAHEPLGCYDWSSGHSPGMQRSAWENINRPPSCRHESELAASGSRSPRGARHSPVQSTSNLPPMSREEAFGSATGPDSRPSFPPFTFRPDPPPPAPPPLHSGNLSPDSDPICRPAPKQL</sequence>
<proteinExistence type="predicted"/>
<name>A0A4V1IQT4_9FUNG</name>
<feature type="region of interest" description="Disordered" evidence="2">
    <location>
        <begin position="63"/>
        <end position="95"/>
    </location>
</feature>
<evidence type="ECO:0000313" key="3">
    <source>
        <dbReference type="EMBL" id="RKO87667.1"/>
    </source>
</evidence>
<accession>A0A4V1IQT4</accession>
<feature type="coiled-coil region" evidence="1">
    <location>
        <begin position="177"/>
        <end position="204"/>
    </location>
</feature>